<dbReference type="AlphaFoldDB" id="A0A0B3BL57"/>
<evidence type="ECO:0000256" key="1">
    <source>
        <dbReference type="ARBA" id="ARBA00004651"/>
    </source>
</evidence>
<reference evidence="15 16" key="1">
    <citation type="submission" date="2014-11" db="EMBL/GenBank/DDBJ databases">
        <title>Genome sequence of Pseudomonas tuomuerensis JCM 14085.</title>
        <authorList>
            <person name="Shin S.-K."/>
            <person name="Yi H."/>
        </authorList>
    </citation>
    <scope>NUCLEOTIDE SEQUENCE [LARGE SCALE GENOMIC DNA]</scope>
    <source>
        <strain evidence="15 16">JCM 14085</strain>
    </source>
</reference>
<feature type="domain" description="HBM" evidence="14">
    <location>
        <begin position="41"/>
        <end position="284"/>
    </location>
</feature>
<dbReference type="SUPFAM" id="SSF58104">
    <property type="entry name" value="Methyl-accepting chemotaxis protein (MCP) signaling domain"/>
    <property type="match status" value="1"/>
</dbReference>
<proteinExistence type="inferred from homology"/>
<dbReference type="Proteomes" id="UP000030980">
    <property type="component" value="Unassembled WGS sequence"/>
</dbReference>
<evidence type="ECO:0000256" key="10">
    <source>
        <dbReference type="PROSITE-ProRule" id="PRU00284"/>
    </source>
</evidence>
<evidence type="ECO:0000259" key="13">
    <source>
        <dbReference type="PROSITE" id="PS50885"/>
    </source>
</evidence>
<comment type="caution">
    <text evidence="15">The sequence shown here is derived from an EMBL/GenBank/DDBJ whole genome shotgun (WGS) entry which is preliminary data.</text>
</comment>
<dbReference type="Pfam" id="PF00015">
    <property type="entry name" value="MCPsignal"/>
    <property type="match status" value="1"/>
</dbReference>
<dbReference type="PRINTS" id="PR00260">
    <property type="entry name" value="CHEMTRNSDUCR"/>
</dbReference>
<dbReference type="InterPro" id="IPR032255">
    <property type="entry name" value="HBM"/>
</dbReference>
<keyword evidence="3" id="KW-0488">Methylation</keyword>
<keyword evidence="4" id="KW-0145">Chemotaxis</keyword>
<dbReference type="GO" id="GO:0006935">
    <property type="term" value="P:chemotaxis"/>
    <property type="evidence" value="ECO:0007669"/>
    <property type="project" value="UniProtKB-KW"/>
</dbReference>
<gene>
    <name evidence="15" type="ORF">PT85_09030</name>
</gene>
<dbReference type="InterPro" id="IPR004090">
    <property type="entry name" value="Chemotax_Me-accpt_rcpt"/>
</dbReference>
<dbReference type="Pfam" id="PF16591">
    <property type="entry name" value="HBM"/>
    <property type="match status" value="1"/>
</dbReference>
<dbReference type="PANTHER" id="PTHR32089:SF120">
    <property type="entry name" value="METHYL-ACCEPTING CHEMOTAXIS PROTEIN TLPQ"/>
    <property type="match status" value="1"/>
</dbReference>
<dbReference type="PROSITE" id="PS51753">
    <property type="entry name" value="HBM"/>
    <property type="match status" value="1"/>
</dbReference>
<organism evidence="15 16">
    <name type="scientific">Pseudomonas flexibilis</name>
    <dbReference type="NCBI Taxonomy" id="706570"/>
    <lineage>
        <taxon>Bacteria</taxon>
        <taxon>Pseudomonadati</taxon>
        <taxon>Pseudomonadota</taxon>
        <taxon>Gammaproteobacteria</taxon>
        <taxon>Pseudomonadales</taxon>
        <taxon>Pseudomonadaceae</taxon>
        <taxon>Pseudomonas</taxon>
    </lineage>
</organism>
<evidence type="ECO:0000256" key="9">
    <source>
        <dbReference type="ARBA" id="ARBA00029447"/>
    </source>
</evidence>
<evidence type="ECO:0000256" key="4">
    <source>
        <dbReference type="ARBA" id="ARBA00022500"/>
    </source>
</evidence>
<keyword evidence="16" id="KW-1185">Reference proteome</keyword>
<dbReference type="SMART" id="SM01358">
    <property type="entry name" value="HBM"/>
    <property type="match status" value="1"/>
</dbReference>
<evidence type="ECO:0000313" key="15">
    <source>
        <dbReference type="EMBL" id="KHO65158.1"/>
    </source>
</evidence>
<dbReference type="Pfam" id="PF00672">
    <property type="entry name" value="HAMP"/>
    <property type="match status" value="1"/>
</dbReference>
<keyword evidence="7 11" id="KW-0472">Membrane</keyword>
<dbReference type="InterPro" id="IPR004089">
    <property type="entry name" value="MCPsignal_dom"/>
</dbReference>
<dbReference type="OrthoDB" id="6434013at2"/>
<evidence type="ECO:0000259" key="14">
    <source>
        <dbReference type="PROSITE" id="PS51753"/>
    </source>
</evidence>
<keyword evidence="8 10" id="KW-0807">Transducer</keyword>
<dbReference type="SMART" id="SM00304">
    <property type="entry name" value="HAMP"/>
    <property type="match status" value="1"/>
</dbReference>
<sequence length="640" mass="68865">MSEWLANLSVTLKLALGFGLVLVFTATLAVVSWNGLDRVIERGGWVAQINELGELLGRLRAERLGYQLSVGDEQQAERVQQALEDYSRRHQEVLRHFPAGEGGELLREQAGQLALYQESLARMREAYRAAWSARNRMGELARASFVDIHQVLADVLSLPSGAASRFARYQAIRDVNEQLQLVRYEVRGYTANPTTRTEQAARAQFVRAFDAIGAAATTFGADHRQAMTSVRARLEAYQGAVEAFRVAHAEILAAQEQQLGHGNEIARLSKALSADQFQRRDQETASARQVLMVGALLALLLGVLSAWLITRQITGRLGETLKVVERIASGDLSELSLSVRRDEIGVLQQGVQRMGRTLRELIGGIRDGAGQVASAAEELSAVTEQARAGIGRQKDETDQVATAMQEMSATAQDVARNAGQASQAATRADAEARQGSQVVVEVLQQIERLAAEVHRSSGAMADLEQESDKIGRVLDVIRAVAEQTNLLALNAAIEAARAGEAGRGFAVVADEVRTLAQRTAESTAEIEQLIVALQASAHRVAGQLENSQALASSSVGLSGEAGDALQGITRAVSSIETMNQQIAAAAEQQSAVAEEVSRRIVSVRDVTEQSATASGQTAVSSVELARLGNQLQGLVSRFRL</sequence>
<feature type="domain" description="HAMP" evidence="13">
    <location>
        <begin position="311"/>
        <end position="363"/>
    </location>
</feature>
<dbReference type="FunFam" id="1.10.287.950:FF:000001">
    <property type="entry name" value="Methyl-accepting chemotaxis sensory transducer"/>
    <property type="match status" value="1"/>
</dbReference>
<accession>A0A0B3BL57</accession>
<dbReference type="Gene3D" id="1.20.1440.210">
    <property type="match status" value="2"/>
</dbReference>
<dbReference type="GO" id="GO:0004888">
    <property type="term" value="F:transmembrane signaling receptor activity"/>
    <property type="evidence" value="ECO:0007669"/>
    <property type="project" value="InterPro"/>
</dbReference>
<dbReference type="STRING" id="706570.PT85_09030"/>
<dbReference type="GO" id="GO:0005886">
    <property type="term" value="C:plasma membrane"/>
    <property type="evidence" value="ECO:0007669"/>
    <property type="project" value="UniProtKB-SubCell"/>
</dbReference>
<evidence type="ECO:0000259" key="12">
    <source>
        <dbReference type="PROSITE" id="PS50111"/>
    </source>
</evidence>
<evidence type="ECO:0000256" key="2">
    <source>
        <dbReference type="ARBA" id="ARBA00022475"/>
    </source>
</evidence>
<evidence type="ECO:0000256" key="5">
    <source>
        <dbReference type="ARBA" id="ARBA00022692"/>
    </source>
</evidence>
<evidence type="ECO:0000313" key="16">
    <source>
        <dbReference type="Proteomes" id="UP000030980"/>
    </source>
</evidence>
<feature type="transmembrane region" description="Helical" evidence="11">
    <location>
        <begin position="12"/>
        <end position="33"/>
    </location>
</feature>
<dbReference type="SMART" id="SM00283">
    <property type="entry name" value="MA"/>
    <property type="match status" value="1"/>
</dbReference>
<dbReference type="PANTHER" id="PTHR32089">
    <property type="entry name" value="METHYL-ACCEPTING CHEMOTAXIS PROTEIN MCPB"/>
    <property type="match status" value="1"/>
</dbReference>
<comment type="similarity">
    <text evidence="9">Belongs to the methyl-accepting chemotaxis (MCP) protein family.</text>
</comment>
<protein>
    <submittedName>
        <fullName evidence="15">Chemotaxis protein</fullName>
    </submittedName>
</protein>
<dbReference type="InterPro" id="IPR003660">
    <property type="entry name" value="HAMP_dom"/>
</dbReference>
<name>A0A0B3BL57_9PSED</name>
<evidence type="ECO:0000256" key="7">
    <source>
        <dbReference type="ARBA" id="ARBA00023136"/>
    </source>
</evidence>
<keyword evidence="6 11" id="KW-1133">Transmembrane helix</keyword>
<dbReference type="GO" id="GO:0007165">
    <property type="term" value="P:signal transduction"/>
    <property type="evidence" value="ECO:0007669"/>
    <property type="project" value="UniProtKB-KW"/>
</dbReference>
<feature type="domain" description="Methyl-accepting transducer" evidence="12">
    <location>
        <begin position="368"/>
        <end position="604"/>
    </location>
</feature>
<feature type="transmembrane region" description="Helical" evidence="11">
    <location>
        <begin position="290"/>
        <end position="309"/>
    </location>
</feature>
<dbReference type="Gene3D" id="1.10.287.950">
    <property type="entry name" value="Methyl-accepting chemotaxis protein"/>
    <property type="match status" value="1"/>
</dbReference>
<dbReference type="CDD" id="cd11386">
    <property type="entry name" value="MCP_signal"/>
    <property type="match status" value="1"/>
</dbReference>
<evidence type="ECO:0000256" key="6">
    <source>
        <dbReference type="ARBA" id="ARBA00022989"/>
    </source>
</evidence>
<evidence type="ECO:0000256" key="11">
    <source>
        <dbReference type="SAM" id="Phobius"/>
    </source>
</evidence>
<dbReference type="PROSITE" id="PS50885">
    <property type="entry name" value="HAMP"/>
    <property type="match status" value="1"/>
</dbReference>
<evidence type="ECO:0000256" key="3">
    <source>
        <dbReference type="ARBA" id="ARBA00022481"/>
    </source>
</evidence>
<keyword evidence="2" id="KW-1003">Cell membrane</keyword>
<keyword evidence="5 11" id="KW-0812">Transmembrane</keyword>
<dbReference type="EMBL" id="JTAK01000003">
    <property type="protein sequence ID" value="KHO65158.1"/>
    <property type="molecule type" value="Genomic_DNA"/>
</dbReference>
<evidence type="ECO:0000256" key="8">
    <source>
        <dbReference type="ARBA" id="ARBA00023224"/>
    </source>
</evidence>
<dbReference type="PROSITE" id="PS50111">
    <property type="entry name" value="CHEMOTAXIS_TRANSDUC_2"/>
    <property type="match status" value="1"/>
</dbReference>
<comment type="subcellular location">
    <subcellularLocation>
        <location evidence="1">Cell membrane</location>
        <topology evidence="1">Multi-pass membrane protein</topology>
    </subcellularLocation>
</comment>